<comment type="caution">
    <text evidence="2">The sequence shown here is derived from an EMBL/GenBank/DDBJ whole genome shotgun (WGS) entry which is preliminary data.</text>
</comment>
<evidence type="ECO:0000313" key="3">
    <source>
        <dbReference type="Proteomes" id="UP000285744"/>
    </source>
</evidence>
<proteinExistence type="predicted"/>
<sequence length="302" mass="30497">MWAATSGGSTAVSARALAAIAAGVIAVLVLCAGGLGALLTGGGTASAGCYQAVGPDGQPLLPTLAVSPPPGGAGGWNSEQTANAAVIVAVGAERRVPPRGWVIALATAMQESTLRNLPGGDRDSVGLFQQRPSQGWGTPDQLRDPRYAAGKFYTALLAVDGWQAMALTDAAQAVQRSAYPGAYAKWEDDAIALVRVLTGGTPAGPVAGDLEQAMSNPLCLFDGGDGQPGAEQIPLPDGFTLPPGTPPQVVTAIGWALAQRGTPYTFGGDCTAPHSGIPARQCDCSSLLQQAYRAAGIAIPRT</sequence>
<name>A0A420ESJ0_9ACTN</name>
<dbReference type="SUPFAM" id="SSF54001">
    <property type="entry name" value="Cysteine proteinases"/>
    <property type="match status" value="1"/>
</dbReference>
<dbReference type="InterPro" id="IPR038765">
    <property type="entry name" value="Papain-like_cys_pep_sf"/>
</dbReference>
<gene>
    <name evidence="2" type="ORF">D7I43_30340</name>
</gene>
<dbReference type="Gene3D" id="3.90.1720.10">
    <property type="entry name" value="endopeptidase domain like (from Nostoc punctiforme)"/>
    <property type="match status" value="1"/>
</dbReference>
<keyword evidence="1" id="KW-0472">Membrane</keyword>
<dbReference type="AlphaFoldDB" id="A0A420ESJ0"/>
<evidence type="ECO:0000256" key="1">
    <source>
        <dbReference type="SAM" id="Phobius"/>
    </source>
</evidence>
<feature type="transmembrane region" description="Helical" evidence="1">
    <location>
        <begin position="12"/>
        <end position="39"/>
    </location>
</feature>
<organism evidence="2 3">
    <name type="scientific">Micromonospora globbae</name>
    <dbReference type="NCBI Taxonomy" id="1894969"/>
    <lineage>
        <taxon>Bacteria</taxon>
        <taxon>Bacillati</taxon>
        <taxon>Actinomycetota</taxon>
        <taxon>Actinomycetes</taxon>
        <taxon>Micromonosporales</taxon>
        <taxon>Micromonosporaceae</taxon>
        <taxon>Micromonospora</taxon>
    </lineage>
</organism>
<dbReference type="Proteomes" id="UP000285744">
    <property type="component" value="Unassembled WGS sequence"/>
</dbReference>
<keyword evidence="1" id="KW-0812">Transmembrane</keyword>
<dbReference type="PANTHER" id="PTHR47359">
    <property type="entry name" value="PEPTIDOGLYCAN DL-ENDOPEPTIDASE CWLO"/>
    <property type="match status" value="1"/>
</dbReference>
<reference evidence="2 3" key="1">
    <citation type="journal article" date="2018" name="Int. J. Syst. Evol. Microbiol.">
        <title>Micromonospora globbae sp. nov., an endophytic actinomycete isolated from roots of Globba winitii C. H. Wright.</title>
        <authorList>
            <person name="Kuncharoen N."/>
            <person name="Pittayakhajonwut P."/>
            <person name="Tanasupawat S."/>
        </authorList>
    </citation>
    <scope>NUCLEOTIDE SEQUENCE [LARGE SCALE GENOMIC DNA]</scope>
    <source>
        <strain evidence="2 3">WPS1-2</strain>
    </source>
</reference>
<feature type="non-terminal residue" evidence="2">
    <location>
        <position position="302"/>
    </location>
</feature>
<dbReference type="PANTHER" id="PTHR47359:SF3">
    <property type="entry name" value="NLP_P60 DOMAIN-CONTAINING PROTEIN-RELATED"/>
    <property type="match status" value="1"/>
</dbReference>
<evidence type="ECO:0000313" key="2">
    <source>
        <dbReference type="EMBL" id="RKF23637.1"/>
    </source>
</evidence>
<dbReference type="InterPro" id="IPR051794">
    <property type="entry name" value="PG_Endopeptidase_C40"/>
</dbReference>
<accession>A0A420ESJ0</accession>
<keyword evidence="1" id="KW-1133">Transmembrane helix</keyword>
<dbReference type="EMBL" id="RAQQ01000038">
    <property type="protein sequence ID" value="RKF23637.1"/>
    <property type="molecule type" value="Genomic_DNA"/>
</dbReference>
<protein>
    <submittedName>
        <fullName evidence="2">Peptidoglycan endopeptidase</fullName>
    </submittedName>
</protein>